<organism evidence="6 7">
    <name type="scientific">Aquincola agrisoli</name>
    <dbReference type="NCBI Taxonomy" id="3119538"/>
    <lineage>
        <taxon>Bacteria</taxon>
        <taxon>Pseudomonadati</taxon>
        <taxon>Pseudomonadota</taxon>
        <taxon>Betaproteobacteria</taxon>
        <taxon>Burkholderiales</taxon>
        <taxon>Sphaerotilaceae</taxon>
        <taxon>Aquincola</taxon>
    </lineage>
</organism>
<keyword evidence="2" id="KW-0238">DNA-binding</keyword>
<evidence type="ECO:0000259" key="5">
    <source>
        <dbReference type="PROSITE" id="PS51063"/>
    </source>
</evidence>
<keyword evidence="7" id="KW-1185">Reference proteome</keyword>
<dbReference type="PROSITE" id="PS51063">
    <property type="entry name" value="HTH_CRP_2"/>
    <property type="match status" value="1"/>
</dbReference>
<dbReference type="InterPro" id="IPR036388">
    <property type="entry name" value="WH-like_DNA-bd_sf"/>
</dbReference>
<dbReference type="SUPFAM" id="SSF46785">
    <property type="entry name" value="Winged helix' DNA-binding domain"/>
    <property type="match status" value="1"/>
</dbReference>
<protein>
    <submittedName>
        <fullName evidence="6">Crp/Fnr family transcriptional regulator</fullName>
    </submittedName>
</protein>
<dbReference type="InterPro" id="IPR050397">
    <property type="entry name" value="Env_Response_Regulators"/>
</dbReference>
<dbReference type="Gene3D" id="1.10.10.10">
    <property type="entry name" value="Winged helix-like DNA-binding domain superfamily/Winged helix DNA-binding domain"/>
    <property type="match status" value="1"/>
</dbReference>
<comment type="caution">
    <text evidence="6">The sequence shown here is derived from an EMBL/GenBank/DDBJ whole genome shotgun (WGS) entry which is preliminary data.</text>
</comment>
<dbReference type="PROSITE" id="PS50042">
    <property type="entry name" value="CNMP_BINDING_3"/>
    <property type="match status" value="1"/>
</dbReference>
<name>A0AAW9Q9U3_9BURK</name>
<dbReference type="GO" id="GO:0003700">
    <property type="term" value="F:DNA-binding transcription factor activity"/>
    <property type="evidence" value="ECO:0007669"/>
    <property type="project" value="TreeGrafter"/>
</dbReference>
<dbReference type="AlphaFoldDB" id="A0AAW9Q9U3"/>
<dbReference type="PANTHER" id="PTHR24567">
    <property type="entry name" value="CRP FAMILY TRANSCRIPTIONAL REGULATORY PROTEIN"/>
    <property type="match status" value="1"/>
</dbReference>
<dbReference type="GO" id="GO:0003677">
    <property type="term" value="F:DNA binding"/>
    <property type="evidence" value="ECO:0007669"/>
    <property type="project" value="UniProtKB-KW"/>
</dbReference>
<reference evidence="6 7" key="1">
    <citation type="submission" date="2024-02" db="EMBL/GenBank/DDBJ databases">
        <title>Genome sequence of Aquincola sp. MAHUQ-54.</title>
        <authorList>
            <person name="Huq M.A."/>
        </authorList>
    </citation>
    <scope>NUCLEOTIDE SEQUENCE [LARGE SCALE GENOMIC DNA]</scope>
    <source>
        <strain evidence="6 7">MAHUQ-54</strain>
    </source>
</reference>
<dbReference type="SMART" id="SM00100">
    <property type="entry name" value="cNMP"/>
    <property type="match status" value="1"/>
</dbReference>
<dbReference type="InterPro" id="IPR012318">
    <property type="entry name" value="HTH_CRP"/>
</dbReference>
<evidence type="ECO:0000313" key="7">
    <source>
        <dbReference type="Proteomes" id="UP001336250"/>
    </source>
</evidence>
<dbReference type="SMART" id="SM00419">
    <property type="entry name" value="HTH_CRP"/>
    <property type="match status" value="1"/>
</dbReference>
<dbReference type="InterPro" id="IPR000595">
    <property type="entry name" value="cNMP-bd_dom"/>
</dbReference>
<dbReference type="InterPro" id="IPR014710">
    <property type="entry name" value="RmlC-like_jellyroll"/>
</dbReference>
<keyword evidence="1" id="KW-0805">Transcription regulation</keyword>
<dbReference type="RefSeq" id="WP_332287344.1">
    <property type="nucleotide sequence ID" value="NZ_JAZIBG010000003.1"/>
</dbReference>
<evidence type="ECO:0000313" key="6">
    <source>
        <dbReference type="EMBL" id="MEF7612449.1"/>
    </source>
</evidence>
<dbReference type="InterPro" id="IPR018490">
    <property type="entry name" value="cNMP-bd_dom_sf"/>
</dbReference>
<accession>A0AAW9Q9U3</accession>
<sequence>MLMPTKATAAQLLRNVPLFSHARQEDLEALATQVCRVEAKRKEVLFRQGDRCDGFHVVVYGKIKMSLLSWHGTDRPIQLIGQGGCFGDITMLNGEGYFLNVQALEDSLFLYLPREAIVRLIERDSAFAMAMLRSLSSRVKGIVDDIESYSLQPPAQRLVHYLLRQLPADGLKTAQIELTLCKNVVAGHLNLTPETLSRCFKELTDGGLLAVAGRRLVIHDVDRLSAFARVRATR</sequence>
<dbReference type="Pfam" id="PF13545">
    <property type="entry name" value="HTH_Crp_2"/>
    <property type="match status" value="1"/>
</dbReference>
<feature type="domain" description="Cyclic nucleotide-binding" evidence="4">
    <location>
        <begin position="18"/>
        <end position="138"/>
    </location>
</feature>
<dbReference type="CDD" id="cd00038">
    <property type="entry name" value="CAP_ED"/>
    <property type="match status" value="1"/>
</dbReference>
<dbReference type="PANTHER" id="PTHR24567:SF74">
    <property type="entry name" value="HTH-TYPE TRANSCRIPTIONAL REGULATOR ARCR"/>
    <property type="match status" value="1"/>
</dbReference>
<evidence type="ECO:0000256" key="2">
    <source>
        <dbReference type="ARBA" id="ARBA00023125"/>
    </source>
</evidence>
<evidence type="ECO:0000256" key="3">
    <source>
        <dbReference type="ARBA" id="ARBA00023163"/>
    </source>
</evidence>
<dbReference type="Proteomes" id="UP001336250">
    <property type="component" value="Unassembled WGS sequence"/>
</dbReference>
<dbReference type="EMBL" id="JAZIBG010000003">
    <property type="protein sequence ID" value="MEF7612449.1"/>
    <property type="molecule type" value="Genomic_DNA"/>
</dbReference>
<dbReference type="Pfam" id="PF00027">
    <property type="entry name" value="cNMP_binding"/>
    <property type="match status" value="1"/>
</dbReference>
<keyword evidence="3" id="KW-0804">Transcription</keyword>
<dbReference type="SUPFAM" id="SSF51206">
    <property type="entry name" value="cAMP-binding domain-like"/>
    <property type="match status" value="1"/>
</dbReference>
<proteinExistence type="predicted"/>
<dbReference type="InterPro" id="IPR036390">
    <property type="entry name" value="WH_DNA-bd_sf"/>
</dbReference>
<dbReference type="GO" id="GO:0005829">
    <property type="term" value="C:cytosol"/>
    <property type="evidence" value="ECO:0007669"/>
    <property type="project" value="TreeGrafter"/>
</dbReference>
<evidence type="ECO:0000259" key="4">
    <source>
        <dbReference type="PROSITE" id="PS50042"/>
    </source>
</evidence>
<gene>
    <name evidence="6" type="ORF">V4F39_00915</name>
</gene>
<dbReference type="Gene3D" id="2.60.120.10">
    <property type="entry name" value="Jelly Rolls"/>
    <property type="match status" value="1"/>
</dbReference>
<evidence type="ECO:0000256" key="1">
    <source>
        <dbReference type="ARBA" id="ARBA00023015"/>
    </source>
</evidence>
<feature type="domain" description="HTH crp-type" evidence="5">
    <location>
        <begin position="152"/>
        <end position="222"/>
    </location>
</feature>